<name>G7GZI0_9ACTN</name>
<evidence type="ECO:0000313" key="9">
    <source>
        <dbReference type="EMBL" id="GAB09005.1"/>
    </source>
</evidence>
<keyword evidence="4" id="KW-0732">Signal</keyword>
<evidence type="ECO:0000313" key="10">
    <source>
        <dbReference type="Proteomes" id="UP000035088"/>
    </source>
</evidence>
<dbReference type="STRING" id="1073574.GOARA_026_00350"/>
<dbReference type="GO" id="GO:0030600">
    <property type="term" value="F:feruloyl esterase activity"/>
    <property type="evidence" value="ECO:0007669"/>
    <property type="project" value="InterPro"/>
</dbReference>
<keyword evidence="2" id="KW-0964">Secreted</keyword>
<dbReference type="OrthoDB" id="9767239at2"/>
<dbReference type="PANTHER" id="PTHR38050:SF2">
    <property type="entry name" value="FERULOYL ESTERASE C-RELATED"/>
    <property type="match status" value="1"/>
</dbReference>
<comment type="subcellular location">
    <subcellularLocation>
        <location evidence="1">Secreted</location>
    </subcellularLocation>
</comment>
<evidence type="ECO:0000256" key="6">
    <source>
        <dbReference type="ARBA" id="ARBA00023277"/>
    </source>
</evidence>
<dbReference type="PANTHER" id="PTHR38050">
    <property type="match status" value="1"/>
</dbReference>
<comment type="caution">
    <text evidence="9">The sequence shown here is derived from an EMBL/GenBank/DDBJ whole genome shotgun (WGS) entry which is preliminary data.</text>
</comment>
<keyword evidence="7" id="KW-0624">Polysaccharide degradation</keyword>
<dbReference type="Pfam" id="PF02230">
    <property type="entry name" value="Abhydrolase_2"/>
    <property type="match status" value="1"/>
</dbReference>
<evidence type="ECO:0000256" key="3">
    <source>
        <dbReference type="ARBA" id="ARBA00022651"/>
    </source>
</evidence>
<keyword evidence="3" id="KW-0858">Xylan degradation</keyword>
<evidence type="ECO:0000256" key="5">
    <source>
        <dbReference type="ARBA" id="ARBA00022801"/>
    </source>
</evidence>
<keyword evidence="6" id="KW-0119">Carbohydrate metabolism</keyword>
<dbReference type="GO" id="GO:0005576">
    <property type="term" value="C:extracellular region"/>
    <property type="evidence" value="ECO:0007669"/>
    <property type="project" value="UniProtKB-SubCell"/>
</dbReference>
<evidence type="ECO:0000256" key="4">
    <source>
        <dbReference type="ARBA" id="ARBA00022729"/>
    </source>
</evidence>
<gene>
    <name evidence="9" type="ORF">GOARA_026_00350</name>
</gene>
<feature type="domain" description="Phospholipase/carboxylesterase/thioesterase" evidence="8">
    <location>
        <begin position="156"/>
        <end position="239"/>
    </location>
</feature>
<protein>
    <recommendedName>
        <fullName evidence="8">Phospholipase/carboxylesterase/thioesterase domain-containing protein</fullName>
    </recommendedName>
</protein>
<reference evidence="9 10" key="1">
    <citation type="submission" date="2011-11" db="EMBL/GenBank/DDBJ databases">
        <title>Whole genome shotgun sequence of Gordonia araii NBRC 100433.</title>
        <authorList>
            <person name="Yoshida Y."/>
            <person name="Hosoyama A."/>
            <person name="Tsuchikane K."/>
            <person name="Katsumata H."/>
            <person name="Yamazaki S."/>
            <person name="Fujita N."/>
        </authorList>
    </citation>
    <scope>NUCLEOTIDE SEQUENCE [LARGE SCALE GENOMIC DNA]</scope>
    <source>
        <strain evidence="9 10">NBRC 100433</strain>
    </source>
</reference>
<organism evidence="9 10">
    <name type="scientific">Gordonia araii NBRC 100433</name>
    <dbReference type="NCBI Taxonomy" id="1073574"/>
    <lineage>
        <taxon>Bacteria</taxon>
        <taxon>Bacillati</taxon>
        <taxon>Actinomycetota</taxon>
        <taxon>Actinomycetes</taxon>
        <taxon>Mycobacteriales</taxon>
        <taxon>Gordoniaceae</taxon>
        <taxon>Gordonia</taxon>
    </lineage>
</organism>
<dbReference type="InterPro" id="IPR003140">
    <property type="entry name" value="PLipase/COase/thioEstase"/>
</dbReference>
<keyword evidence="10" id="KW-1185">Reference proteome</keyword>
<dbReference type="InterPro" id="IPR043595">
    <property type="entry name" value="FaeB/C/D"/>
</dbReference>
<keyword evidence="5" id="KW-0378">Hydrolase</keyword>
<dbReference type="GO" id="GO:0045493">
    <property type="term" value="P:xylan catabolic process"/>
    <property type="evidence" value="ECO:0007669"/>
    <property type="project" value="UniProtKB-KW"/>
</dbReference>
<sequence length="333" mass="35908">MQVITGCHPILIVVLSRRLALSAGVLATAGLIGGSAAQYVVAAPQVVASPAAACSGSANLAANSSVSRTLQVNGVERHFRVHLPSGYSRGSAAPLILAFHGRGEKAIWFERYTQLSRLPAIVAYPDGLRSSTGPRSWQSAPYANPKADDIAFTRAIIRKISSEACVDRSRIFAVGRSNGGGLVNLLACQLPGQFAGIAMVSGAFYPQSQRGCQHSRAVSRIEFHGTEDRIVPYDGAYKFGSNLPAVPAYLDRWTVRSGCQQPLERKIASNVTRIDWFVCRPLGTMVSHVRIDGGTHRWPGSTRSDWRPSDRVNAAALIWQFFQLQRPGLIVGS</sequence>
<evidence type="ECO:0000256" key="7">
    <source>
        <dbReference type="ARBA" id="ARBA00023326"/>
    </source>
</evidence>
<proteinExistence type="predicted"/>
<dbReference type="SUPFAM" id="SSF53474">
    <property type="entry name" value="alpha/beta-Hydrolases"/>
    <property type="match status" value="1"/>
</dbReference>
<dbReference type="Gene3D" id="3.40.50.1820">
    <property type="entry name" value="alpha/beta hydrolase"/>
    <property type="match status" value="1"/>
</dbReference>
<dbReference type="AlphaFoldDB" id="G7GZI0"/>
<dbReference type="InterPro" id="IPR029058">
    <property type="entry name" value="AB_hydrolase_fold"/>
</dbReference>
<accession>G7GZI0</accession>
<dbReference type="Proteomes" id="UP000035088">
    <property type="component" value="Unassembled WGS sequence"/>
</dbReference>
<evidence type="ECO:0000256" key="2">
    <source>
        <dbReference type="ARBA" id="ARBA00022525"/>
    </source>
</evidence>
<evidence type="ECO:0000256" key="1">
    <source>
        <dbReference type="ARBA" id="ARBA00004613"/>
    </source>
</evidence>
<evidence type="ECO:0000259" key="8">
    <source>
        <dbReference type="Pfam" id="PF02230"/>
    </source>
</evidence>
<dbReference type="EMBL" id="BAEE01000026">
    <property type="protein sequence ID" value="GAB09005.1"/>
    <property type="molecule type" value="Genomic_DNA"/>
</dbReference>